<dbReference type="Proteomes" id="UP000242763">
    <property type="component" value="Unassembled WGS sequence"/>
</dbReference>
<evidence type="ECO:0000256" key="1">
    <source>
        <dbReference type="ARBA" id="ARBA00023235"/>
    </source>
</evidence>
<feature type="active site" description="Proton donor/acceptor" evidence="3">
    <location>
        <position position="240"/>
    </location>
</feature>
<keyword evidence="6" id="KW-1185">Reference proteome</keyword>
<dbReference type="FunFam" id="3.20.20.150:FF:000007">
    <property type="entry name" value="Hydroxypyruvate isomerase"/>
    <property type="match status" value="1"/>
</dbReference>
<evidence type="ECO:0000313" key="6">
    <source>
        <dbReference type="Proteomes" id="UP000242763"/>
    </source>
</evidence>
<dbReference type="InterPro" id="IPR026040">
    <property type="entry name" value="HyI-like"/>
</dbReference>
<dbReference type="InterPro" id="IPR013022">
    <property type="entry name" value="Xyl_isomerase-like_TIM-brl"/>
</dbReference>
<dbReference type="RefSeq" id="WP_091518717.1">
    <property type="nucleotide sequence ID" value="NZ_FORF01000003.1"/>
</dbReference>
<dbReference type="InterPro" id="IPR036237">
    <property type="entry name" value="Xyl_isomerase-like_sf"/>
</dbReference>
<dbReference type="AlphaFoldDB" id="A0A1I3IZS5"/>
<dbReference type="SUPFAM" id="SSF51658">
    <property type="entry name" value="Xylose isomerase-like"/>
    <property type="match status" value="1"/>
</dbReference>
<sequence>MPRFSINASVMLTEHELPDRFGVAADLGFDGVDLQFPYDHDPDLLAKRAASAGVEVVLVNVPAGDLMQGGDGLACVPGREADFAAALARARDYASALGCKRVNVLSGRVPQGVAEAAARRVLVDNLRRAADFFAPEGVAVMMEPCNTRDVPRYLVSRTAQALELLDEAGHDNLWLQFDFYHRQVMEGDLIEGFRAALKRIAHVQFADTPGRHEPGTGEIAYEQVFKAIDASGYQGWVGAEYRPSGAIEQTLGWMRR</sequence>
<dbReference type="GO" id="GO:0046487">
    <property type="term" value="P:glyoxylate metabolic process"/>
    <property type="evidence" value="ECO:0007669"/>
    <property type="project" value="TreeGrafter"/>
</dbReference>
<gene>
    <name evidence="5" type="ORF">SAMN03080618_00725</name>
</gene>
<evidence type="ECO:0000259" key="4">
    <source>
        <dbReference type="Pfam" id="PF01261"/>
    </source>
</evidence>
<keyword evidence="5" id="KW-0670">Pyruvate</keyword>
<proteinExistence type="inferred from homology"/>
<keyword evidence="1 2" id="KW-0413">Isomerase</keyword>
<dbReference type="Gene3D" id="3.20.20.150">
    <property type="entry name" value="Divalent-metal-dependent TIM barrel enzymes"/>
    <property type="match status" value="1"/>
</dbReference>
<reference evidence="6" key="1">
    <citation type="submission" date="2016-10" db="EMBL/GenBank/DDBJ databases">
        <authorList>
            <person name="Varghese N."/>
            <person name="Submissions S."/>
        </authorList>
    </citation>
    <scope>NUCLEOTIDE SEQUENCE [LARGE SCALE GENOMIC DNA]</scope>
    <source>
        <strain evidence="6">DSM 21857</strain>
    </source>
</reference>
<dbReference type="InterPro" id="IPR050417">
    <property type="entry name" value="Sugar_Epim/Isomerase"/>
</dbReference>
<dbReference type="GO" id="GO:0008903">
    <property type="term" value="F:hydroxypyruvate isomerase activity"/>
    <property type="evidence" value="ECO:0007669"/>
    <property type="project" value="TreeGrafter"/>
</dbReference>
<name>A0A1I3IZS5_9HYPH</name>
<dbReference type="STRING" id="1121003.SAMN03080618_00725"/>
<dbReference type="EMBL" id="FORF01000003">
    <property type="protein sequence ID" value="SFI53373.1"/>
    <property type="molecule type" value="Genomic_DNA"/>
</dbReference>
<dbReference type="PANTHER" id="PTHR43489:SF13">
    <property type="entry name" value="HYDROXYPYRUVATE ISOMERASE"/>
    <property type="match status" value="1"/>
</dbReference>
<organism evidence="5 6">
    <name type="scientific">Aquamicrobium aerolatum DSM 21857</name>
    <dbReference type="NCBI Taxonomy" id="1121003"/>
    <lineage>
        <taxon>Bacteria</taxon>
        <taxon>Pseudomonadati</taxon>
        <taxon>Pseudomonadota</taxon>
        <taxon>Alphaproteobacteria</taxon>
        <taxon>Hyphomicrobiales</taxon>
        <taxon>Phyllobacteriaceae</taxon>
        <taxon>Aerobium</taxon>
    </lineage>
</organism>
<evidence type="ECO:0000313" key="5">
    <source>
        <dbReference type="EMBL" id="SFI53373.1"/>
    </source>
</evidence>
<dbReference type="Pfam" id="PF01261">
    <property type="entry name" value="AP_endonuc_2"/>
    <property type="match status" value="1"/>
</dbReference>
<protein>
    <submittedName>
        <fullName evidence="5">Hydroxypyruvate isomerase</fullName>
    </submittedName>
</protein>
<evidence type="ECO:0000256" key="3">
    <source>
        <dbReference type="PIRSR" id="PIRSR006241-50"/>
    </source>
</evidence>
<dbReference type="PANTHER" id="PTHR43489">
    <property type="entry name" value="ISOMERASE"/>
    <property type="match status" value="1"/>
</dbReference>
<feature type="active site" description="Proton donor/acceptor" evidence="3">
    <location>
        <position position="143"/>
    </location>
</feature>
<feature type="domain" description="Xylose isomerase-like TIM barrel" evidence="4">
    <location>
        <begin position="23"/>
        <end position="256"/>
    </location>
</feature>
<evidence type="ECO:0000256" key="2">
    <source>
        <dbReference type="PIRNR" id="PIRNR006241"/>
    </source>
</evidence>
<accession>A0A1I3IZS5</accession>
<dbReference type="PIRSF" id="PIRSF006241">
    <property type="entry name" value="HyI"/>
    <property type="match status" value="1"/>
</dbReference>
<dbReference type="OrthoDB" id="9786584at2"/>
<comment type="similarity">
    <text evidence="2">Belongs to the hyi family.</text>
</comment>